<evidence type="ECO:0000313" key="4">
    <source>
        <dbReference type="Proteomes" id="UP000279422"/>
    </source>
</evidence>
<dbReference type="HAMAP" id="MF_01074">
    <property type="entry name" value="LarC"/>
    <property type="match status" value="1"/>
</dbReference>
<dbReference type="Gene3D" id="3.30.70.1380">
    <property type="entry name" value="Transcriptional regulatory protein pf0864 domain like"/>
    <property type="match status" value="1"/>
</dbReference>
<dbReference type="NCBIfam" id="TIGR00299">
    <property type="entry name" value="nickel pincer cofactor biosynthesis protein LarC"/>
    <property type="match status" value="1"/>
</dbReference>
<dbReference type="Proteomes" id="UP000279422">
    <property type="component" value="Unassembled WGS sequence"/>
</dbReference>
<proteinExistence type="inferred from homology"/>
<gene>
    <name evidence="3" type="ORF">DRJ00_01560</name>
</gene>
<accession>A0A497E830</accession>
<comment type="caution">
    <text evidence="3">The sequence shown here is derived from an EMBL/GenBank/DDBJ whole genome shotgun (WGS) entry which is preliminary data.</text>
</comment>
<keyword evidence="2" id="KW-0456">Lyase</keyword>
<evidence type="ECO:0000313" key="3">
    <source>
        <dbReference type="EMBL" id="RLE10398.1"/>
    </source>
</evidence>
<dbReference type="EMBL" id="QMPZ01000009">
    <property type="protein sequence ID" value="RLE10398.1"/>
    <property type="molecule type" value="Genomic_DNA"/>
</dbReference>
<dbReference type="PANTHER" id="PTHR36566:SF1">
    <property type="entry name" value="PYRIDINIUM-3,5-BISTHIOCARBOXYLIC ACID MONONUCLEOTIDE NICKEL INSERTION PROTEIN"/>
    <property type="match status" value="1"/>
</dbReference>
<dbReference type="AlphaFoldDB" id="A0A497E830"/>
<evidence type="ECO:0000256" key="2">
    <source>
        <dbReference type="HAMAP-Rule" id="MF_01074"/>
    </source>
</evidence>
<organism evidence="3 4">
    <name type="scientific">Aerophobetes bacterium</name>
    <dbReference type="NCBI Taxonomy" id="2030807"/>
    <lineage>
        <taxon>Bacteria</taxon>
        <taxon>Candidatus Aerophobota</taxon>
    </lineage>
</organism>
<dbReference type="Gene3D" id="3.10.20.300">
    <property type="entry name" value="mk0293 like domain"/>
    <property type="match status" value="1"/>
</dbReference>
<dbReference type="Pfam" id="PF01969">
    <property type="entry name" value="Ni_insertion"/>
    <property type="match status" value="1"/>
</dbReference>
<dbReference type="GO" id="GO:0016829">
    <property type="term" value="F:lyase activity"/>
    <property type="evidence" value="ECO:0007669"/>
    <property type="project" value="UniProtKB-UniRule"/>
</dbReference>
<evidence type="ECO:0000256" key="1">
    <source>
        <dbReference type="ARBA" id="ARBA00022596"/>
    </source>
</evidence>
<keyword evidence="1 2" id="KW-0533">Nickel</keyword>
<dbReference type="PANTHER" id="PTHR36566">
    <property type="entry name" value="NICKEL INSERTION PROTEIN-RELATED"/>
    <property type="match status" value="1"/>
</dbReference>
<reference evidence="3 4" key="1">
    <citation type="submission" date="2018-06" db="EMBL/GenBank/DDBJ databases">
        <title>Extensive metabolic versatility and redundancy in microbially diverse, dynamic hydrothermal sediments.</title>
        <authorList>
            <person name="Dombrowski N."/>
            <person name="Teske A."/>
            <person name="Baker B.J."/>
        </authorList>
    </citation>
    <scope>NUCLEOTIDE SEQUENCE [LARGE SCALE GENOMIC DNA]</scope>
    <source>
        <strain evidence="3">B47_G16</strain>
    </source>
</reference>
<dbReference type="InterPro" id="IPR002822">
    <property type="entry name" value="Ni_insertion"/>
</dbReference>
<protein>
    <recommendedName>
        <fullName evidence="2">Putative nickel insertion protein</fullName>
    </recommendedName>
</protein>
<name>A0A497E830_UNCAE</name>
<dbReference type="GO" id="GO:0016151">
    <property type="term" value="F:nickel cation binding"/>
    <property type="evidence" value="ECO:0007669"/>
    <property type="project" value="UniProtKB-UniRule"/>
</dbReference>
<sequence length="391" mass="43955">MKIAYFDCFSGISGDMILGALVDAGLDIDYLKREFEKLNISGYDITTRKVEKNHICGTKVDITVKEKQRHRNLENINKIIDESTLDVEVKRLSKKVFLRLAEAESKVHGVDIDKIHFHEVGAIDSILDVVGTLIGLEKLNVKKIYSSHLPVGRGFVKCAHGVIPLPAPATAELIKGVPVYSRNVDGELVTPTGAAIITTLAEDFGKMPLMKIEKIGYGAGKSDFEQPNLLRVFIGELLDESNCATDVTNVIETNIDDMNPECYGYLAQKLFKFGALDVFFTNIWMKKNRPAVKLSVICHPEKTERLADIIFDETTTLGVRIYKTNRRKLHVEKKRIKTKYGKVTVKIGKLNDKIKTVSPEYEDCKKIAEKNDIPLKEVYDLAKISYFSTQK</sequence>
<comment type="similarity">
    <text evidence="2">Belongs to the LarC family.</text>
</comment>